<organism evidence="2">
    <name type="scientific">Drosophila melanogaster</name>
    <name type="common">Fruit fly</name>
    <dbReference type="NCBI Taxonomy" id="7227"/>
    <lineage>
        <taxon>Eukaryota</taxon>
        <taxon>Metazoa</taxon>
        <taxon>Ecdysozoa</taxon>
        <taxon>Arthropoda</taxon>
        <taxon>Hexapoda</taxon>
        <taxon>Insecta</taxon>
        <taxon>Pterygota</taxon>
        <taxon>Neoptera</taxon>
        <taxon>Endopterygota</taxon>
        <taxon>Diptera</taxon>
        <taxon>Brachycera</taxon>
        <taxon>Muscomorpha</taxon>
        <taxon>Ephydroidea</taxon>
        <taxon>Drosophilidae</taxon>
        <taxon>Drosophila</taxon>
        <taxon>Sophophora</taxon>
    </lineage>
</organism>
<evidence type="ECO:0000256" key="1">
    <source>
        <dbReference type="SAM" id="MobiDB-lite"/>
    </source>
</evidence>
<gene>
    <name evidence="2" type="ORF">HDC09517</name>
</gene>
<dbReference type="EMBL" id="BK002069">
    <property type="protein sequence ID" value="DAA02914.1"/>
    <property type="molecule type" value="Genomic_DNA"/>
</dbReference>
<reference evidence="2" key="1">
    <citation type="journal article" date="2003" name="Genome Biol.">
        <title>An integrated gene annotation and transcriptional profiling approach towards the full gene content of the Drosophila genome.</title>
        <authorList>
            <person name="Hild M."/>
            <person name="Beckmann B."/>
            <person name="Haas S.A."/>
            <person name="Koch B."/>
            <person name="Solovyev V."/>
            <person name="Busold C."/>
            <person name="Fellenberg K."/>
            <person name="Boutros M."/>
            <person name="Vingron M."/>
            <person name="Sauer F."/>
            <person name="Hoheisel J.D."/>
            <person name="Paro R."/>
        </authorList>
    </citation>
    <scope>NUCLEOTIDE SEQUENCE</scope>
</reference>
<protein>
    <submittedName>
        <fullName evidence="2">HDC09517</fullName>
    </submittedName>
</protein>
<accession>Q6ILE7</accession>
<feature type="compositionally biased region" description="Polar residues" evidence="1">
    <location>
        <begin position="12"/>
        <end position="24"/>
    </location>
</feature>
<sequence>MARRKQGHQDEVTTGSCGSLRQGQLNGSSFTQCGCQRDLKPLTVGQSQLANCLIGYTKPHDK</sequence>
<dbReference type="AlphaFoldDB" id="Q6ILE7"/>
<name>Q6ILE7_DROME</name>
<evidence type="ECO:0000313" key="2">
    <source>
        <dbReference type="EMBL" id="DAA02914.1"/>
    </source>
</evidence>
<feature type="region of interest" description="Disordered" evidence="1">
    <location>
        <begin position="1"/>
        <end position="24"/>
    </location>
</feature>
<proteinExistence type="predicted"/>